<evidence type="ECO:0000256" key="2">
    <source>
        <dbReference type="ARBA" id="ARBA00023015"/>
    </source>
</evidence>
<dbReference type="GO" id="GO:0003700">
    <property type="term" value="F:DNA-binding transcription factor activity"/>
    <property type="evidence" value="ECO:0007669"/>
    <property type="project" value="InterPro"/>
</dbReference>
<name>A0A6S7A315_9BURK</name>
<organism evidence="6 7">
    <name type="scientific">Achromobacter kerstersii</name>
    <dbReference type="NCBI Taxonomy" id="1353890"/>
    <lineage>
        <taxon>Bacteria</taxon>
        <taxon>Pseudomonadati</taxon>
        <taxon>Pseudomonadota</taxon>
        <taxon>Betaproteobacteria</taxon>
        <taxon>Burkholderiales</taxon>
        <taxon>Alcaligenaceae</taxon>
        <taxon>Achromobacter</taxon>
    </lineage>
</organism>
<keyword evidence="4" id="KW-0804">Transcription</keyword>
<accession>A0A6S7A315</accession>
<dbReference type="PANTHER" id="PTHR30537:SF5">
    <property type="entry name" value="HTH-TYPE TRANSCRIPTIONAL ACTIVATOR TTDR-RELATED"/>
    <property type="match status" value="1"/>
</dbReference>
<dbReference type="InterPro" id="IPR058163">
    <property type="entry name" value="LysR-type_TF_proteobact-type"/>
</dbReference>
<comment type="similarity">
    <text evidence="1">Belongs to the LysR transcriptional regulatory family.</text>
</comment>
<keyword evidence="3" id="KW-0238">DNA-binding</keyword>
<dbReference type="InterPro" id="IPR036388">
    <property type="entry name" value="WH-like_DNA-bd_sf"/>
</dbReference>
<dbReference type="PANTHER" id="PTHR30537">
    <property type="entry name" value="HTH-TYPE TRANSCRIPTIONAL REGULATOR"/>
    <property type="match status" value="1"/>
</dbReference>
<dbReference type="Proteomes" id="UP000494269">
    <property type="component" value="Unassembled WGS sequence"/>
</dbReference>
<proteinExistence type="inferred from homology"/>
<evidence type="ECO:0000259" key="5">
    <source>
        <dbReference type="PROSITE" id="PS50931"/>
    </source>
</evidence>
<dbReference type="SUPFAM" id="SSF53850">
    <property type="entry name" value="Periplasmic binding protein-like II"/>
    <property type="match status" value="1"/>
</dbReference>
<dbReference type="AlphaFoldDB" id="A0A6S7A315"/>
<dbReference type="Gene3D" id="1.10.10.10">
    <property type="entry name" value="Winged helix-like DNA-binding domain superfamily/Winged helix DNA-binding domain"/>
    <property type="match status" value="1"/>
</dbReference>
<dbReference type="Gene3D" id="3.40.190.290">
    <property type="match status" value="1"/>
</dbReference>
<dbReference type="InterPro" id="IPR000847">
    <property type="entry name" value="LysR_HTH_N"/>
</dbReference>
<sequence>MRDLAPFPFYLPYKFVAFRMTELESRHIDEIAALLAVAAERSFASAGRSLGRHPTIISKRIASLEVRLGVRLVERSTRQVQLTEAGKRLADKLKVAMDLLNEAQLDAAEQASELHGTLKVALPATMGRQWLAPRLPSFMNQHPKLVLDAQYSDAVIDLIEGGFDAAIRIGHLPDSQLVARKLASHERILAASPEFIERHGMPNQPSDLQKQNCLGNPSLNSFPMWRLSDGQRVETVRANGTLRTNDPIALLEAARAGVGVIGAGEWLVARDLAAGSLVRVLPAWTFDREGGIYLVRPSRRYAPARTEAFAEWITDLFRHLPWSGGAPT</sequence>
<feature type="domain" description="HTH lysR-type" evidence="5">
    <location>
        <begin position="33"/>
        <end position="83"/>
    </location>
</feature>
<dbReference type="CDD" id="cd08422">
    <property type="entry name" value="PBP2_CrgA_like"/>
    <property type="match status" value="1"/>
</dbReference>
<evidence type="ECO:0000313" key="6">
    <source>
        <dbReference type="EMBL" id="CAB3703093.1"/>
    </source>
</evidence>
<reference evidence="6 7" key="1">
    <citation type="submission" date="2020-04" db="EMBL/GenBank/DDBJ databases">
        <authorList>
            <person name="De Canck E."/>
        </authorList>
    </citation>
    <scope>NUCLEOTIDE SEQUENCE [LARGE SCALE GENOMIC DNA]</scope>
    <source>
        <strain evidence="6 7">LMG 3441</strain>
    </source>
</reference>
<dbReference type="GO" id="GO:0006351">
    <property type="term" value="P:DNA-templated transcription"/>
    <property type="evidence" value="ECO:0007669"/>
    <property type="project" value="TreeGrafter"/>
</dbReference>
<dbReference type="Pfam" id="PF03466">
    <property type="entry name" value="LysR_substrate"/>
    <property type="match status" value="1"/>
</dbReference>
<evidence type="ECO:0000256" key="1">
    <source>
        <dbReference type="ARBA" id="ARBA00009437"/>
    </source>
</evidence>
<dbReference type="InterPro" id="IPR036390">
    <property type="entry name" value="WH_DNA-bd_sf"/>
</dbReference>
<keyword evidence="7" id="KW-1185">Reference proteome</keyword>
<gene>
    <name evidence="6" type="primary">dmlR_11</name>
    <name evidence="6" type="ORF">LMG3441_02676</name>
</gene>
<dbReference type="EMBL" id="CADIJQ010000003">
    <property type="protein sequence ID" value="CAB3703093.1"/>
    <property type="molecule type" value="Genomic_DNA"/>
</dbReference>
<protein>
    <submittedName>
        <fullName evidence="6">HTH-type transcriptional regulator DmlR</fullName>
    </submittedName>
</protein>
<dbReference type="PROSITE" id="PS50931">
    <property type="entry name" value="HTH_LYSR"/>
    <property type="match status" value="1"/>
</dbReference>
<evidence type="ECO:0000313" key="7">
    <source>
        <dbReference type="Proteomes" id="UP000494269"/>
    </source>
</evidence>
<dbReference type="InterPro" id="IPR005119">
    <property type="entry name" value="LysR_subst-bd"/>
</dbReference>
<dbReference type="Pfam" id="PF00126">
    <property type="entry name" value="HTH_1"/>
    <property type="match status" value="1"/>
</dbReference>
<keyword evidence="2" id="KW-0805">Transcription regulation</keyword>
<dbReference type="SUPFAM" id="SSF46785">
    <property type="entry name" value="Winged helix' DNA-binding domain"/>
    <property type="match status" value="1"/>
</dbReference>
<evidence type="ECO:0000256" key="4">
    <source>
        <dbReference type="ARBA" id="ARBA00023163"/>
    </source>
</evidence>
<dbReference type="GO" id="GO:0043565">
    <property type="term" value="F:sequence-specific DNA binding"/>
    <property type="evidence" value="ECO:0007669"/>
    <property type="project" value="TreeGrafter"/>
</dbReference>
<evidence type="ECO:0000256" key="3">
    <source>
        <dbReference type="ARBA" id="ARBA00023125"/>
    </source>
</evidence>